<evidence type="ECO:0000256" key="1">
    <source>
        <dbReference type="ARBA" id="ARBA00003767"/>
    </source>
</evidence>
<evidence type="ECO:0000256" key="3">
    <source>
        <dbReference type="ARBA" id="ARBA00006991"/>
    </source>
</evidence>
<dbReference type="InterPro" id="IPR036236">
    <property type="entry name" value="Znf_C2H2_sf"/>
</dbReference>
<evidence type="ECO:0000256" key="5">
    <source>
        <dbReference type="ARBA" id="ARBA00022737"/>
    </source>
</evidence>
<name>A0A8C2BUJ6_CYPCA</name>
<keyword evidence="10" id="KW-0804">Transcription</keyword>
<dbReference type="SMART" id="SM00355">
    <property type="entry name" value="ZnF_C2H2"/>
    <property type="match status" value="5"/>
</dbReference>
<evidence type="ECO:0000256" key="12">
    <source>
        <dbReference type="PROSITE-ProRule" id="PRU00042"/>
    </source>
</evidence>
<dbReference type="Gene3D" id="3.30.160.60">
    <property type="entry name" value="Classic Zinc Finger"/>
    <property type="match status" value="7"/>
</dbReference>
<evidence type="ECO:0000256" key="10">
    <source>
        <dbReference type="ARBA" id="ARBA00023163"/>
    </source>
</evidence>
<dbReference type="GO" id="GO:0003677">
    <property type="term" value="F:DNA binding"/>
    <property type="evidence" value="ECO:0007669"/>
    <property type="project" value="UniProtKB-KW"/>
</dbReference>
<dbReference type="SUPFAM" id="SSF57667">
    <property type="entry name" value="beta-beta-alpha zinc fingers"/>
    <property type="match status" value="3"/>
</dbReference>
<dbReference type="FunFam" id="3.30.160.60:FF:002282">
    <property type="entry name" value="Wu:fb97d07 protein"/>
    <property type="match status" value="2"/>
</dbReference>
<comment type="similarity">
    <text evidence="3">Belongs to the krueppel C2H2-type zinc-finger protein family.</text>
</comment>
<dbReference type="InterPro" id="IPR013087">
    <property type="entry name" value="Znf_C2H2_type"/>
</dbReference>
<evidence type="ECO:0000313" key="16">
    <source>
        <dbReference type="Proteomes" id="UP000694701"/>
    </source>
</evidence>
<feature type="domain" description="C2H2-type" evidence="14">
    <location>
        <begin position="87"/>
        <end position="114"/>
    </location>
</feature>
<dbReference type="GO" id="GO:0005634">
    <property type="term" value="C:nucleus"/>
    <property type="evidence" value="ECO:0007669"/>
    <property type="project" value="UniProtKB-SubCell"/>
</dbReference>
<keyword evidence="9" id="KW-0238">DNA-binding</keyword>
<organism evidence="15 16">
    <name type="scientific">Cyprinus carpio</name>
    <name type="common">Common carp</name>
    <dbReference type="NCBI Taxonomy" id="7962"/>
    <lineage>
        <taxon>Eukaryota</taxon>
        <taxon>Metazoa</taxon>
        <taxon>Chordata</taxon>
        <taxon>Craniata</taxon>
        <taxon>Vertebrata</taxon>
        <taxon>Euteleostomi</taxon>
        <taxon>Actinopterygii</taxon>
        <taxon>Neopterygii</taxon>
        <taxon>Teleostei</taxon>
        <taxon>Ostariophysi</taxon>
        <taxon>Cypriniformes</taxon>
        <taxon>Cyprinidae</taxon>
        <taxon>Cyprininae</taxon>
        <taxon>Cyprinus</taxon>
    </lineage>
</organism>
<evidence type="ECO:0000256" key="13">
    <source>
        <dbReference type="SAM" id="MobiDB-lite"/>
    </source>
</evidence>
<protein>
    <recommendedName>
        <fullName evidence="14">C2H2-type domain-containing protein</fullName>
    </recommendedName>
</protein>
<feature type="domain" description="C2H2-type" evidence="14">
    <location>
        <begin position="59"/>
        <end position="86"/>
    </location>
</feature>
<dbReference type="Pfam" id="PF00096">
    <property type="entry name" value="zf-C2H2"/>
    <property type="match status" value="4"/>
</dbReference>
<evidence type="ECO:0000256" key="8">
    <source>
        <dbReference type="ARBA" id="ARBA00023015"/>
    </source>
</evidence>
<feature type="domain" description="C2H2-type" evidence="14">
    <location>
        <begin position="216"/>
        <end position="243"/>
    </location>
</feature>
<dbReference type="Ensembl" id="ENSCCRT00020001006.1">
    <property type="protein sequence ID" value="ENSCCRP00020000825.1"/>
    <property type="gene ID" value="ENSCCRG00020000584.1"/>
</dbReference>
<feature type="region of interest" description="Disordered" evidence="13">
    <location>
        <begin position="1"/>
        <end position="36"/>
    </location>
</feature>
<dbReference type="GO" id="GO:0000981">
    <property type="term" value="F:DNA-binding transcription factor activity, RNA polymerase II-specific"/>
    <property type="evidence" value="ECO:0007669"/>
    <property type="project" value="TreeGrafter"/>
</dbReference>
<dbReference type="FunFam" id="3.30.160.60:FF:000097">
    <property type="entry name" value="Zinc finger protein"/>
    <property type="match status" value="2"/>
</dbReference>
<keyword evidence="8" id="KW-0805">Transcription regulation</keyword>
<dbReference type="PROSITE" id="PS50157">
    <property type="entry name" value="ZINC_FINGER_C2H2_2"/>
    <property type="match status" value="5"/>
</dbReference>
<dbReference type="PROSITE" id="PS00028">
    <property type="entry name" value="ZINC_FINGER_C2H2_1"/>
    <property type="match status" value="5"/>
</dbReference>
<evidence type="ECO:0000313" key="15">
    <source>
        <dbReference type="Ensembl" id="ENSCCRP00020000825.1"/>
    </source>
</evidence>
<keyword evidence="11" id="KW-0539">Nucleus</keyword>
<reference evidence="15" key="1">
    <citation type="submission" date="2025-08" db="UniProtKB">
        <authorList>
            <consortium name="Ensembl"/>
        </authorList>
    </citation>
    <scope>IDENTIFICATION</scope>
</reference>
<sequence length="352" mass="40141">MKDEDTEEQTDSMGLKEDKQHPFEKTHHFKKEDGNVVISQTEQNFTQKQAGKTGAKGSFTCTQCGKSFSEKSKFNRHMTVHTGEKLYTCTECGKGFSQKSNCNRHMTVHTGEKPYTCTQSGKDSFVKEEPNVYMRIQQTDLMGLKEDKQYPFEKPHNFKYEDGNAVISQTEQNFTQKQVGKTGAKGSFTCIQCGKSFSEKSKFNRHMTVHTGEKLYTCTECGKGFNQKSNCNRHMTIHTGEKPYTCTQSGKDSFVKEEPNVHMTIQQTVSIGLKEDKQHQFEKPRDLKNEDGNAIILQAEQNFTQKQAGKTGAKGSFTCNQCGKSFSRTSNLKRHVRFHTSVWEEFQPYIKP</sequence>
<dbReference type="PANTHER" id="PTHR24394">
    <property type="entry name" value="ZINC FINGER PROTEIN"/>
    <property type="match status" value="1"/>
</dbReference>
<comment type="subcellular location">
    <subcellularLocation>
        <location evidence="2">Nucleus</location>
    </subcellularLocation>
</comment>
<evidence type="ECO:0000256" key="11">
    <source>
        <dbReference type="ARBA" id="ARBA00023242"/>
    </source>
</evidence>
<proteinExistence type="inferred from homology"/>
<dbReference type="AlphaFoldDB" id="A0A8C2BUJ6"/>
<keyword evidence="7" id="KW-0862">Zinc</keyword>
<feature type="compositionally biased region" description="Basic and acidic residues" evidence="13">
    <location>
        <begin position="14"/>
        <end position="34"/>
    </location>
</feature>
<dbReference type="PANTHER" id="PTHR24394:SF48">
    <property type="entry name" value="ZINC FINGER PROTEIN 771"/>
    <property type="match status" value="1"/>
</dbReference>
<keyword evidence="4" id="KW-0479">Metal-binding</keyword>
<accession>A0A8C2BUJ6</accession>
<dbReference type="GO" id="GO:0008270">
    <property type="term" value="F:zinc ion binding"/>
    <property type="evidence" value="ECO:0007669"/>
    <property type="project" value="UniProtKB-KW"/>
</dbReference>
<dbReference type="Pfam" id="PF13894">
    <property type="entry name" value="zf-C2H2_4"/>
    <property type="match status" value="1"/>
</dbReference>
<evidence type="ECO:0000256" key="4">
    <source>
        <dbReference type="ARBA" id="ARBA00022723"/>
    </source>
</evidence>
<comment type="function">
    <text evidence="1">May be involved in transcriptional regulation.</text>
</comment>
<evidence type="ECO:0000256" key="9">
    <source>
        <dbReference type="ARBA" id="ARBA00023125"/>
    </source>
</evidence>
<evidence type="ECO:0000256" key="6">
    <source>
        <dbReference type="ARBA" id="ARBA00022771"/>
    </source>
</evidence>
<keyword evidence="6 12" id="KW-0863">Zinc-finger</keyword>
<evidence type="ECO:0000256" key="2">
    <source>
        <dbReference type="ARBA" id="ARBA00004123"/>
    </source>
</evidence>
<feature type="domain" description="C2H2-type" evidence="14">
    <location>
        <begin position="188"/>
        <end position="215"/>
    </location>
</feature>
<dbReference type="Proteomes" id="UP000694701">
    <property type="component" value="Unplaced"/>
</dbReference>
<feature type="domain" description="C2H2-type" evidence="14">
    <location>
        <begin position="317"/>
        <end position="344"/>
    </location>
</feature>
<evidence type="ECO:0000259" key="14">
    <source>
        <dbReference type="PROSITE" id="PS50157"/>
    </source>
</evidence>
<feature type="compositionally biased region" description="Acidic residues" evidence="13">
    <location>
        <begin position="1"/>
        <end position="10"/>
    </location>
</feature>
<dbReference type="FunFam" id="3.30.160.60:FF:001156">
    <property type="entry name" value="Zinc finger protein 407"/>
    <property type="match status" value="1"/>
</dbReference>
<keyword evidence="5" id="KW-0677">Repeat</keyword>
<evidence type="ECO:0000256" key="7">
    <source>
        <dbReference type="ARBA" id="ARBA00022833"/>
    </source>
</evidence>